<feature type="transmembrane region" description="Helical" evidence="12">
    <location>
        <begin position="605"/>
        <end position="629"/>
    </location>
</feature>
<feature type="transmembrane region" description="Helical" evidence="12">
    <location>
        <begin position="785"/>
        <end position="805"/>
    </location>
</feature>
<keyword evidence="4 11" id="KW-0812">Transmembrane</keyword>
<name>A0ABC9X9R4_GRUJA</name>
<keyword evidence="5" id="KW-0552">Olfaction</keyword>
<keyword evidence="7 11" id="KW-0297">G-protein coupled receptor</keyword>
<dbReference type="InterPro" id="IPR050516">
    <property type="entry name" value="Olfactory_GPCR"/>
</dbReference>
<feature type="transmembrane region" description="Helical" evidence="12">
    <location>
        <begin position="641"/>
        <end position="661"/>
    </location>
</feature>
<dbReference type="SUPFAM" id="SSF81321">
    <property type="entry name" value="Family A G protein-coupled receptor-like"/>
    <property type="match status" value="2"/>
</dbReference>
<feature type="transmembrane region" description="Helical" evidence="12">
    <location>
        <begin position="158"/>
        <end position="176"/>
    </location>
</feature>
<dbReference type="PROSITE" id="PS00237">
    <property type="entry name" value="G_PROTEIN_RECEP_F1_1"/>
    <property type="match status" value="2"/>
</dbReference>
<protein>
    <submittedName>
        <fullName evidence="14">Olfactory receptor 12D2-like</fullName>
    </submittedName>
</protein>
<feature type="transmembrane region" description="Helical" evidence="12">
    <location>
        <begin position="262"/>
        <end position="282"/>
    </location>
</feature>
<evidence type="ECO:0000313" key="15">
    <source>
        <dbReference type="Proteomes" id="UP001623348"/>
    </source>
</evidence>
<dbReference type="GO" id="GO:0004930">
    <property type="term" value="F:G protein-coupled receptor activity"/>
    <property type="evidence" value="ECO:0007669"/>
    <property type="project" value="UniProtKB-KW"/>
</dbReference>
<evidence type="ECO:0000313" key="14">
    <source>
        <dbReference type="EMBL" id="GAB0193875.1"/>
    </source>
</evidence>
<gene>
    <name evidence="14" type="ORF">GRJ2_001852800</name>
</gene>
<sequence>MSGEAMVTAGGPDAWKKANGTPLFKKGKKEELRNYSVTSVPGKLWNLDIFPLLLIVLAMCNQTEVHEFILWGLTEVQGLQHFFFASFLLLYLTCLLGNGAIVAMVISEPRLHTPMYFFLGNLSCLDIFYSTVTVPKMLTGFLFGHQPISFGGCLAQLHFFHFLGSTEAVLLATMAYDRYVAICNPLRYALVMSPRTCLLLAVASWSTGFVHATMHSVMTSQLSFCGHNHVRHFFCDIKPLLNLACSSTSLNMTLLNVVTTSIALGAFTLIVLSYLYIISFVFQKVRSQEGRWKPFSTCASHLTVVALLYVPVLFNYTPPSSGSSPKRDVPVSLMYGAVTPALNPLIYTLRNQEDRATDVIDLDLCKAFDTVPQNILVSQLERHGSYGWTTRWTRNCLDGRAQRLAVNGLMSKWRPEMSGTPQELVLGLTLFNVFVGDMDSETTCTLSKFANDTKLHGAMDVLEGRDVIQRDLGRGICANLINFHKAQCKVLHMGQDNPKHNYRTGREWIERQVFSHPQDSRAPSRVTAMVTAGGPDAWKKANGTPLFKKGKKEELRNYSVTSVPGKLWNLDIFPLLLIVLAMCNQTEVHEFILWGLTEVQGLQHFFFASFLLLYLTCLLGNGAIVAMVISEPRLHTPMYFFLGNLSCLDIFYSTVTVPKMLTGFLFGHQPISFGGCLAQLHFFHFLGSTEAVLLATMAYDRYVAICNPLRYALVMSPRTCLLLAVASWSTGFVHATMHSVMTSQLSFCGHNHVRHFFCDIKPLLNLACSSTSLNMTLLNVVTTSIALGAFTLIVLSYLYIISFVFQKVRSQEGRWKPFSTCASHLTVVALLYVPVLFNYTPPSSGSSPKRDVPVSLMYGAVTPALNPLIYTLRNQEDRATDVIDLDLCKAFDTVPQNILVSQLERHGSYGWTTRWTRNCLDGRAQRLAVNGLMSKWRPEMSGTPQELVLGLTLFNVFVGDMDSETTCTLSKFANDTKLHGAMDVLEGRDVIQRDLGRGICANLINFHKAQCKVLHMGQDNPKHNYRTGREWIESSPEENASGVLVDE</sequence>
<feature type="domain" description="G-protein coupled receptors family 1 profile" evidence="13">
    <location>
        <begin position="97"/>
        <end position="347"/>
    </location>
</feature>
<feature type="transmembrane region" description="Helical" evidence="12">
    <location>
        <begin position="817"/>
        <end position="837"/>
    </location>
</feature>
<keyword evidence="3" id="KW-0716">Sensory transduction</keyword>
<dbReference type="EMBL" id="BAAFJT010000010">
    <property type="protein sequence ID" value="GAB0193875.1"/>
    <property type="molecule type" value="Genomic_DNA"/>
</dbReference>
<comment type="subcellular location">
    <subcellularLocation>
        <location evidence="1">Cell membrane</location>
        <topology evidence="1">Multi-pass membrane protein</topology>
    </subcellularLocation>
</comment>
<keyword evidence="15" id="KW-1185">Reference proteome</keyword>
<evidence type="ECO:0000256" key="3">
    <source>
        <dbReference type="ARBA" id="ARBA00022606"/>
    </source>
</evidence>
<dbReference type="InterPro" id="IPR017452">
    <property type="entry name" value="GPCR_Rhodpsn_7TM"/>
</dbReference>
<dbReference type="InterPro" id="IPR000725">
    <property type="entry name" value="Olfact_rcpt"/>
</dbReference>
<keyword evidence="6 12" id="KW-1133">Transmembrane helix</keyword>
<evidence type="ECO:0000256" key="6">
    <source>
        <dbReference type="ARBA" id="ARBA00022989"/>
    </source>
</evidence>
<dbReference type="PANTHER" id="PTHR26452">
    <property type="entry name" value="OLFACTORY RECEPTOR"/>
    <property type="match status" value="1"/>
</dbReference>
<evidence type="ECO:0000256" key="2">
    <source>
        <dbReference type="ARBA" id="ARBA00022475"/>
    </source>
</evidence>
<evidence type="ECO:0000256" key="5">
    <source>
        <dbReference type="ARBA" id="ARBA00022725"/>
    </source>
</evidence>
<evidence type="ECO:0000256" key="1">
    <source>
        <dbReference type="ARBA" id="ARBA00004651"/>
    </source>
</evidence>
<dbReference type="Gene3D" id="1.20.1070.10">
    <property type="entry name" value="Rhodopsin 7-helix transmembrane proteins"/>
    <property type="match status" value="2"/>
</dbReference>
<evidence type="ECO:0000259" key="13">
    <source>
        <dbReference type="PROSITE" id="PS50262"/>
    </source>
</evidence>
<accession>A0ABC9X9R4</accession>
<evidence type="ECO:0000256" key="4">
    <source>
        <dbReference type="ARBA" id="ARBA00022692"/>
    </source>
</evidence>
<proteinExistence type="inferred from homology"/>
<evidence type="ECO:0000256" key="7">
    <source>
        <dbReference type="ARBA" id="ARBA00023040"/>
    </source>
</evidence>
<evidence type="ECO:0000256" key="9">
    <source>
        <dbReference type="ARBA" id="ARBA00023170"/>
    </source>
</evidence>
<dbReference type="PROSITE" id="PS50262">
    <property type="entry name" value="G_PROTEIN_RECEP_F1_2"/>
    <property type="match status" value="2"/>
</dbReference>
<keyword evidence="8 12" id="KW-0472">Membrane</keyword>
<keyword evidence="10 11" id="KW-0807">Transducer</keyword>
<reference evidence="14 15" key="1">
    <citation type="submission" date="2024-06" db="EMBL/GenBank/DDBJ databases">
        <title>The draft genome of Grus japonensis, version 3.</title>
        <authorList>
            <person name="Nabeshima K."/>
            <person name="Suzuki S."/>
            <person name="Onuma M."/>
        </authorList>
    </citation>
    <scope>NUCLEOTIDE SEQUENCE [LARGE SCALE GENOMIC DNA]</scope>
    <source>
        <strain evidence="14 15">451A</strain>
    </source>
</reference>
<dbReference type="Proteomes" id="UP001623348">
    <property type="component" value="Unassembled WGS sequence"/>
</dbReference>
<feature type="domain" description="G-protein coupled receptors family 1 profile" evidence="13">
    <location>
        <begin position="620"/>
        <end position="870"/>
    </location>
</feature>
<keyword evidence="9 11" id="KW-0675">Receptor</keyword>
<feature type="transmembrane region" description="Helical" evidence="12">
    <location>
        <begin position="82"/>
        <end position="106"/>
    </location>
</feature>
<evidence type="ECO:0000256" key="10">
    <source>
        <dbReference type="ARBA" id="ARBA00023224"/>
    </source>
</evidence>
<evidence type="ECO:0000256" key="12">
    <source>
        <dbReference type="SAM" id="Phobius"/>
    </source>
</evidence>
<feature type="transmembrane region" description="Helical" evidence="12">
    <location>
        <begin position="681"/>
        <end position="699"/>
    </location>
</feature>
<dbReference type="InterPro" id="IPR000276">
    <property type="entry name" value="GPCR_Rhodpsn"/>
</dbReference>
<feature type="transmembrane region" description="Helical" evidence="12">
    <location>
        <begin position="197"/>
        <end position="214"/>
    </location>
</feature>
<dbReference type="CDD" id="cd15915">
    <property type="entry name" value="7tmA_OR12D-like"/>
    <property type="match status" value="2"/>
</dbReference>
<keyword evidence="2" id="KW-1003">Cell membrane</keyword>
<feature type="transmembrane region" description="Helical" evidence="12">
    <location>
        <begin position="294"/>
        <end position="314"/>
    </location>
</feature>
<feature type="transmembrane region" description="Helical" evidence="12">
    <location>
        <begin position="720"/>
        <end position="737"/>
    </location>
</feature>
<evidence type="ECO:0000256" key="8">
    <source>
        <dbReference type="ARBA" id="ARBA00023136"/>
    </source>
</evidence>
<dbReference type="Pfam" id="PF13853">
    <property type="entry name" value="7tm_4"/>
    <property type="match status" value="2"/>
</dbReference>
<organism evidence="14 15">
    <name type="scientific">Grus japonensis</name>
    <name type="common">Japanese crane</name>
    <name type="synonym">Red-crowned crane</name>
    <dbReference type="NCBI Taxonomy" id="30415"/>
    <lineage>
        <taxon>Eukaryota</taxon>
        <taxon>Metazoa</taxon>
        <taxon>Chordata</taxon>
        <taxon>Craniata</taxon>
        <taxon>Vertebrata</taxon>
        <taxon>Euteleostomi</taxon>
        <taxon>Archelosauria</taxon>
        <taxon>Archosauria</taxon>
        <taxon>Dinosauria</taxon>
        <taxon>Saurischia</taxon>
        <taxon>Theropoda</taxon>
        <taxon>Coelurosauria</taxon>
        <taxon>Aves</taxon>
        <taxon>Neognathae</taxon>
        <taxon>Neoaves</taxon>
        <taxon>Gruiformes</taxon>
        <taxon>Gruidae</taxon>
        <taxon>Grus</taxon>
    </lineage>
</organism>
<feature type="transmembrane region" description="Helical" evidence="12">
    <location>
        <begin position="118"/>
        <end position="138"/>
    </location>
</feature>
<dbReference type="PRINTS" id="PR00245">
    <property type="entry name" value="OLFACTORYR"/>
</dbReference>
<comment type="similarity">
    <text evidence="11">Belongs to the G-protein coupled receptor 1 family.</text>
</comment>
<dbReference type="FunFam" id="1.20.1070.10:FF:000001">
    <property type="entry name" value="Olfactory receptor"/>
    <property type="match status" value="2"/>
</dbReference>
<evidence type="ECO:0000256" key="11">
    <source>
        <dbReference type="RuleBase" id="RU000688"/>
    </source>
</evidence>
<dbReference type="PRINTS" id="PR00237">
    <property type="entry name" value="GPCRRHODOPSN"/>
</dbReference>
<dbReference type="GO" id="GO:0007608">
    <property type="term" value="P:sensory perception of smell"/>
    <property type="evidence" value="ECO:0007669"/>
    <property type="project" value="UniProtKB-KW"/>
</dbReference>
<dbReference type="GO" id="GO:0005886">
    <property type="term" value="C:plasma membrane"/>
    <property type="evidence" value="ECO:0007669"/>
    <property type="project" value="UniProtKB-SubCell"/>
</dbReference>
<dbReference type="AlphaFoldDB" id="A0ABC9X9R4"/>
<comment type="caution">
    <text evidence="14">The sequence shown here is derived from an EMBL/GenBank/DDBJ whole genome shotgun (WGS) entry which is preliminary data.</text>
</comment>